<name>A0AC34RFA5_9BILA</name>
<organism evidence="1 2">
    <name type="scientific">Panagrolaimus sp. JU765</name>
    <dbReference type="NCBI Taxonomy" id="591449"/>
    <lineage>
        <taxon>Eukaryota</taxon>
        <taxon>Metazoa</taxon>
        <taxon>Ecdysozoa</taxon>
        <taxon>Nematoda</taxon>
        <taxon>Chromadorea</taxon>
        <taxon>Rhabditida</taxon>
        <taxon>Tylenchina</taxon>
        <taxon>Panagrolaimomorpha</taxon>
        <taxon>Panagrolaimoidea</taxon>
        <taxon>Panagrolaimidae</taxon>
        <taxon>Panagrolaimus</taxon>
    </lineage>
</organism>
<sequence length="176" mass="19302">MSLMKQVNDGDSLPGSVLAVLVALLLLLAGVIWVAFCIAVHRAALRIAEIKRQRRRQHILATALNRAASQPVSSVNTRIPMQFPSENDGTNLSLNDLPTYEEALRLIEFELISCQFSRPVSRNESGVRIFANTGHLRVAPERPGTTAVSMNQEDSDPPSYEIAINTTTMESSFATP</sequence>
<evidence type="ECO:0000313" key="1">
    <source>
        <dbReference type="Proteomes" id="UP000887576"/>
    </source>
</evidence>
<evidence type="ECO:0000313" key="2">
    <source>
        <dbReference type="WBParaSite" id="JU765_v2.g6177.t1"/>
    </source>
</evidence>
<proteinExistence type="predicted"/>
<reference evidence="2" key="1">
    <citation type="submission" date="2022-11" db="UniProtKB">
        <authorList>
            <consortium name="WormBaseParasite"/>
        </authorList>
    </citation>
    <scope>IDENTIFICATION</scope>
</reference>
<protein>
    <submittedName>
        <fullName evidence="2">Uncharacterized protein</fullName>
    </submittedName>
</protein>
<dbReference type="Proteomes" id="UP000887576">
    <property type="component" value="Unplaced"/>
</dbReference>
<accession>A0AC34RFA5</accession>
<dbReference type="WBParaSite" id="JU765_v2.g6177.t1">
    <property type="protein sequence ID" value="JU765_v2.g6177.t1"/>
    <property type="gene ID" value="JU765_v2.g6177"/>
</dbReference>